<dbReference type="EMBL" id="UFQQ01000002">
    <property type="protein sequence ID" value="SSW89425.1"/>
    <property type="molecule type" value="Genomic_DNA"/>
</dbReference>
<evidence type="ECO:0000313" key="1">
    <source>
        <dbReference type="EMBL" id="RED42065.1"/>
    </source>
</evidence>
<evidence type="ECO:0000313" key="2">
    <source>
        <dbReference type="EMBL" id="SSW89425.1"/>
    </source>
</evidence>
<dbReference type="EMBL" id="QRDT01000002">
    <property type="protein sequence ID" value="RED42065.1"/>
    <property type="molecule type" value="Genomic_DNA"/>
</dbReference>
<keyword evidence="4" id="KW-1185">Reference proteome</keyword>
<evidence type="ECO:0000313" key="4">
    <source>
        <dbReference type="Proteomes" id="UP000256343"/>
    </source>
</evidence>
<organism evidence="2 3">
    <name type="scientific">Rhodopseudomonas pentothenatexigens</name>
    <dbReference type="NCBI Taxonomy" id="999699"/>
    <lineage>
        <taxon>Bacteria</taxon>
        <taxon>Pseudomonadati</taxon>
        <taxon>Pseudomonadota</taxon>
        <taxon>Alphaproteobacteria</taxon>
        <taxon>Hyphomicrobiales</taxon>
        <taxon>Nitrobacteraceae</taxon>
        <taxon>Rhodopseudomonas</taxon>
    </lineage>
</organism>
<accession>A0A336JI26</accession>
<name>A0A336JI26_9BRAD</name>
<dbReference type="Proteomes" id="UP000252631">
    <property type="component" value="Unassembled WGS sequence"/>
</dbReference>
<reference evidence="1 4" key="2">
    <citation type="submission" date="2018-07" db="EMBL/GenBank/DDBJ databases">
        <title>Genomic Encyclopedia of Archaeal and Bacterial Type Strains, Phase II (KMG-II): from individual species to whole genera.</title>
        <authorList>
            <person name="Goeker M."/>
        </authorList>
    </citation>
    <scope>NUCLEOTIDE SEQUENCE [LARGE SCALE GENOMIC DNA]</scope>
    <source>
        <strain evidence="1 4">JA575</strain>
    </source>
</reference>
<evidence type="ECO:0000313" key="3">
    <source>
        <dbReference type="Proteomes" id="UP000252631"/>
    </source>
</evidence>
<gene>
    <name evidence="1" type="ORF">BJ125_102235</name>
    <name evidence="2" type="ORF">SAMN05892882_102235</name>
</gene>
<dbReference type="Proteomes" id="UP000256343">
    <property type="component" value="Unassembled WGS sequence"/>
</dbReference>
<reference evidence="2 3" key="1">
    <citation type="submission" date="2017-08" db="EMBL/GenBank/DDBJ databases">
        <authorList>
            <person name="de Groot N.N."/>
        </authorList>
    </citation>
    <scope>NUCLEOTIDE SEQUENCE [LARGE SCALE GENOMIC DNA]</scope>
    <source>
        <strain evidence="2 3">JA575</strain>
    </source>
</reference>
<sequence length="49" mass="5458">MFCVPSESPAPCPNVSPHVIPAQAGIQYPRASMINTKALQYWFARLRGR</sequence>
<dbReference type="AlphaFoldDB" id="A0A336JI26"/>
<proteinExistence type="predicted"/>
<protein>
    <submittedName>
        <fullName evidence="2">Uncharacterized protein</fullName>
    </submittedName>
</protein>